<gene>
    <name evidence="1" type="ORF">L1987_74173</name>
</gene>
<accession>A0ACB9A1A1</accession>
<proteinExistence type="predicted"/>
<organism evidence="1 2">
    <name type="scientific">Smallanthus sonchifolius</name>
    <dbReference type="NCBI Taxonomy" id="185202"/>
    <lineage>
        <taxon>Eukaryota</taxon>
        <taxon>Viridiplantae</taxon>
        <taxon>Streptophyta</taxon>
        <taxon>Embryophyta</taxon>
        <taxon>Tracheophyta</taxon>
        <taxon>Spermatophyta</taxon>
        <taxon>Magnoliopsida</taxon>
        <taxon>eudicotyledons</taxon>
        <taxon>Gunneridae</taxon>
        <taxon>Pentapetalae</taxon>
        <taxon>asterids</taxon>
        <taxon>campanulids</taxon>
        <taxon>Asterales</taxon>
        <taxon>Asteraceae</taxon>
        <taxon>Asteroideae</taxon>
        <taxon>Heliantheae alliance</taxon>
        <taxon>Millerieae</taxon>
        <taxon>Smallanthus</taxon>
    </lineage>
</organism>
<reference evidence="1 2" key="2">
    <citation type="journal article" date="2022" name="Mol. Ecol. Resour.">
        <title>The genomes of chicory, endive, great burdock and yacon provide insights into Asteraceae paleo-polyploidization history and plant inulin production.</title>
        <authorList>
            <person name="Fan W."/>
            <person name="Wang S."/>
            <person name="Wang H."/>
            <person name="Wang A."/>
            <person name="Jiang F."/>
            <person name="Liu H."/>
            <person name="Zhao H."/>
            <person name="Xu D."/>
            <person name="Zhang Y."/>
        </authorList>
    </citation>
    <scope>NUCLEOTIDE SEQUENCE [LARGE SCALE GENOMIC DNA]</scope>
    <source>
        <strain evidence="2">cv. Yunnan</strain>
        <tissue evidence="1">Leaves</tissue>
    </source>
</reference>
<dbReference type="EMBL" id="CM042042">
    <property type="protein sequence ID" value="KAI3703972.1"/>
    <property type="molecule type" value="Genomic_DNA"/>
</dbReference>
<protein>
    <submittedName>
        <fullName evidence="1">Uncharacterized protein</fullName>
    </submittedName>
</protein>
<name>A0ACB9A1A1_9ASTR</name>
<keyword evidence="2" id="KW-1185">Reference proteome</keyword>
<sequence length="113" mass="13285">MDMDGELNEGPHDKDEEIEVAEIDPLLGHPYLQFNTRSTTHRRCQRLRRMRIDEHAAIDWLIREDLGEADKAQEIIGHNTPWDRLFESAFLPSFREPVVEFISFFTFSARPTD</sequence>
<comment type="caution">
    <text evidence="1">The sequence shown here is derived from an EMBL/GenBank/DDBJ whole genome shotgun (WGS) entry which is preliminary data.</text>
</comment>
<evidence type="ECO:0000313" key="1">
    <source>
        <dbReference type="EMBL" id="KAI3703972.1"/>
    </source>
</evidence>
<evidence type="ECO:0000313" key="2">
    <source>
        <dbReference type="Proteomes" id="UP001056120"/>
    </source>
</evidence>
<dbReference type="Proteomes" id="UP001056120">
    <property type="component" value="Linkage Group LG25"/>
</dbReference>
<reference evidence="2" key="1">
    <citation type="journal article" date="2022" name="Mol. Ecol. Resour.">
        <title>The genomes of chicory, endive, great burdock and yacon provide insights into Asteraceae palaeo-polyploidization history and plant inulin production.</title>
        <authorList>
            <person name="Fan W."/>
            <person name="Wang S."/>
            <person name="Wang H."/>
            <person name="Wang A."/>
            <person name="Jiang F."/>
            <person name="Liu H."/>
            <person name="Zhao H."/>
            <person name="Xu D."/>
            <person name="Zhang Y."/>
        </authorList>
    </citation>
    <scope>NUCLEOTIDE SEQUENCE [LARGE SCALE GENOMIC DNA]</scope>
    <source>
        <strain evidence="2">cv. Yunnan</strain>
    </source>
</reference>